<gene>
    <name evidence="2" type="ORF">ACFS27_23390</name>
</gene>
<feature type="transmembrane region" description="Helical" evidence="1">
    <location>
        <begin position="284"/>
        <end position="307"/>
    </location>
</feature>
<protein>
    <submittedName>
        <fullName evidence="2">Permease prefix domain 1-containing protein</fullName>
    </submittedName>
</protein>
<dbReference type="RefSeq" id="WP_377188263.1">
    <property type="nucleotide sequence ID" value="NZ_JBHUOG010000002.1"/>
</dbReference>
<keyword evidence="1" id="KW-0472">Membrane</keyword>
<organism evidence="2 3">
    <name type="scientific">Promicromonospora vindobonensis</name>
    <dbReference type="NCBI Taxonomy" id="195748"/>
    <lineage>
        <taxon>Bacteria</taxon>
        <taxon>Bacillati</taxon>
        <taxon>Actinomycetota</taxon>
        <taxon>Actinomycetes</taxon>
        <taxon>Micrococcales</taxon>
        <taxon>Promicromonosporaceae</taxon>
        <taxon>Promicromonospora</taxon>
    </lineage>
</organism>
<comment type="caution">
    <text evidence="2">The sequence shown here is derived from an EMBL/GenBank/DDBJ whole genome shotgun (WGS) entry which is preliminary data.</text>
</comment>
<proteinExistence type="predicted"/>
<sequence>MTTPTLTDRYLHAAARGAPESQRDSLRRELAERIGDDVDARIDAGANPADAERLALVELGDPDVLVATYLDRPQYLIGPRLFPVWKRILRVLALTVIPVVALAFPFAQVLAQKPIGEIIGSTVVVLIALCVHLVFWVTLVFAVLDRALGGKPIMEWTPDSLPVVTEPPGDDTRGDVVLNLAFVALFALGILGHPVLLPFRDAEGEKTPLFQPDTWAWLQWYLIALLVLELGFWIRLRGRWSYGFAAGSAVLSLAFAIPLAWALADDRLFNHEFLARTGWDEWPEILSAGGGLAVTLAFLVVAVSAVWPIDGFLKARRAAASRAGASVHQGTAGQVDHRPGHGAGTV</sequence>
<feature type="transmembrane region" description="Helical" evidence="1">
    <location>
        <begin position="88"/>
        <end position="106"/>
    </location>
</feature>
<dbReference type="EMBL" id="JBHUOG010000002">
    <property type="protein sequence ID" value="MFD2796525.1"/>
    <property type="molecule type" value="Genomic_DNA"/>
</dbReference>
<dbReference type="NCBIfam" id="NF038403">
    <property type="entry name" value="perm_prefix_1"/>
    <property type="match status" value="1"/>
</dbReference>
<feature type="transmembrane region" description="Helical" evidence="1">
    <location>
        <begin position="217"/>
        <end position="236"/>
    </location>
</feature>
<dbReference type="InterPro" id="IPR047928">
    <property type="entry name" value="Perm_prefix_1"/>
</dbReference>
<keyword evidence="1" id="KW-1133">Transmembrane helix</keyword>
<accession>A0ABW5W1R4</accession>
<evidence type="ECO:0000313" key="2">
    <source>
        <dbReference type="EMBL" id="MFD2796525.1"/>
    </source>
</evidence>
<keyword evidence="1" id="KW-0812">Transmembrane</keyword>
<reference evidence="3" key="1">
    <citation type="journal article" date="2019" name="Int. J. Syst. Evol. Microbiol.">
        <title>The Global Catalogue of Microorganisms (GCM) 10K type strain sequencing project: providing services to taxonomists for standard genome sequencing and annotation.</title>
        <authorList>
            <consortium name="The Broad Institute Genomics Platform"/>
            <consortium name="The Broad Institute Genome Sequencing Center for Infectious Disease"/>
            <person name="Wu L."/>
            <person name="Ma J."/>
        </authorList>
    </citation>
    <scope>NUCLEOTIDE SEQUENCE [LARGE SCALE GENOMIC DNA]</scope>
    <source>
        <strain evidence="3">CCM 7044</strain>
    </source>
</reference>
<dbReference type="Proteomes" id="UP001597479">
    <property type="component" value="Unassembled WGS sequence"/>
</dbReference>
<name>A0ABW5W1R4_9MICO</name>
<evidence type="ECO:0000313" key="3">
    <source>
        <dbReference type="Proteomes" id="UP001597479"/>
    </source>
</evidence>
<feature type="transmembrane region" description="Helical" evidence="1">
    <location>
        <begin position="118"/>
        <end position="144"/>
    </location>
</feature>
<feature type="transmembrane region" description="Helical" evidence="1">
    <location>
        <begin position="176"/>
        <end position="197"/>
    </location>
</feature>
<evidence type="ECO:0000256" key="1">
    <source>
        <dbReference type="SAM" id="Phobius"/>
    </source>
</evidence>
<keyword evidence="3" id="KW-1185">Reference proteome</keyword>
<feature type="transmembrane region" description="Helical" evidence="1">
    <location>
        <begin position="243"/>
        <end position="264"/>
    </location>
</feature>